<dbReference type="InterPro" id="IPR038765">
    <property type="entry name" value="Papain-like_cys_pep_sf"/>
</dbReference>
<dbReference type="Gene3D" id="2.130.10.10">
    <property type="entry name" value="YVTN repeat-like/Quinoprotein amine dehydrogenase"/>
    <property type="match status" value="1"/>
</dbReference>
<sequence length="539" mass="62145">MNSIASIIRPCCFGNLQGLAAYKEDQFLILDGDKGYIATVDSSNNTTIINSGQTDYFRYASGLDYYHHQIWYTKNKRVLRIQDDFSSEPEVFAVLNPRVSGVVVTKTEVYVVTTTNRIYVFENTQSAGTPQPIREYDSPGADVDDITFHDGHLWVCDSAEQTIYCLDPNTGKVKYNFLVPFESPKGIAFSKDQLYVGYSNEEAVIKDDGAGETLDLVMKKKSRNFIHRLLFQHNENKHYTMSRGYLIEASYMEEIDPIRDAQDIDEPFEWWMSLPNATERQEVVEIHSIGKDFTIQQEDDQKYAVFKFKRLNLRDRHVFGWKALLKVHAIKYNLTPADVDEHLELPDDMKDRYLKDDDNLAMHTPIVKKAAREATKGATNILDRVLKIRNYVYEQLTYRMEGGTDSPDVVLKRGNGSCGEYLGVLMALMRLNGIACRKAGRYKVPYYKVNPESRNVPIEPDFNHVWVEFYVPGWGWIPMESSADDNETGKWTMRYFMGLQWYHIQMQQGSPFEYVTGTDNSVGVLGINYIRFRILEELN</sequence>
<dbReference type="SUPFAM" id="SSF54001">
    <property type="entry name" value="Cysteine proteinases"/>
    <property type="match status" value="1"/>
</dbReference>
<gene>
    <name evidence="2" type="ORF">H6H03_36250</name>
</gene>
<dbReference type="Gene3D" id="3.10.620.30">
    <property type="match status" value="1"/>
</dbReference>
<dbReference type="PANTHER" id="PTHR33490:SF6">
    <property type="entry name" value="SLL1049 PROTEIN"/>
    <property type="match status" value="1"/>
</dbReference>
<dbReference type="InterPro" id="IPR015943">
    <property type="entry name" value="WD40/YVTN_repeat-like_dom_sf"/>
</dbReference>
<dbReference type="PANTHER" id="PTHR33490">
    <property type="entry name" value="BLR5614 PROTEIN-RELATED"/>
    <property type="match status" value="1"/>
</dbReference>
<dbReference type="InterPro" id="IPR002931">
    <property type="entry name" value="Transglutaminase-like"/>
</dbReference>
<dbReference type="SMART" id="SM00460">
    <property type="entry name" value="TGc"/>
    <property type="match status" value="1"/>
</dbReference>
<dbReference type="Pfam" id="PF01841">
    <property type="entry name" value="Transglut_core"/>
    <property type="match status" value="1"/>
</dbReference>
<comment type="caution">
    <text evidence="2">The sequence shown here is derived from an EMBL/GenBank/DDBJ whole genome shotgun (WGS) entry which is preliminary data.</text>
</comment>
<evidence type="ECO:0000313" key="2">
    <source>
        <dbReference type="EMBL" id="MBD2739251.1"/>
    </source>
</evidence>
<protein>
    <submittedName>
        <fullName evidence="2">Transglutaminase</fullName>
    </submittedName>
</protein>
<keyword evidence="3" id="KW-1185">Reference proteome</keyword>
<dbReference type="RefSeq" id="WP_190959754.1">
    <property type="nucleotide sequence ID" value="NZ_JACJTU010000075.1"/>
</dbReference>
<reference evidence="2 3" key="1">
    <citation type="journal article" date="2020" name="ISME J.">
        <title>Comparative genomics reveals insights into cyanobacterial evolution and habitat adaptation.</title>
        <authorList>
            <person name="Chen M.Y."/>
            <person name="Teng W.K."/>
            <person name="Zhao L."/>
            <person name="Hu C.X."/>
            <person name="Zhou Y.K."/>
            <person name="Han B.P."/>
            <person name="Song L.R."/>
            <person name="Shu W.S."/>
        </authorList>
    </citation>
    <scope>NUCLEOTIDE SEQUENCE [LARGE SCALE GENOMIC DNA]</scope>
    <source>
        <strain evidence="2 3">FACHB-159</strain>
    </source>
</reference>
<proteinExistence type="predicted"/>
<evidence type="ECO:0000313" key="3">
    <source>
        <dbReference type="Proteomes" id="UP000637383"/>
    </source>
</evidence>
<accession>A0ABR8KI61</accession>
<name>A0ABR8KI61_9NOSO</name>
<dbReference type="SUPFAM" id="SSF63829">
    <property type="entry name" value="Calcium-dependent phosphotriesterase"/>
    <property type="match status" value="1"/>
</dbReference>
<dbReference type="EMBL" id="JACJTU010000075">
    <property type="protein sequence ID" value="MBD2739251.1"/>
    <property type="molecule type" value="Genomic_DNA"/>
</dbReference>
<organism evidence="2 3">
    <name type="scientific">Nostoc paludosum FACHB-159</name>
    <dbReference type="NCBI Taxonomy" id="2692908"/>
    <lineage>
        <taxon>Bacteria</taxon>
        <taxon>Bacillati</taxon>
        <taxon>Cyanobacteriota</taxon>
        <taxon>Cyanophyceae</taxon>
        <taxon>Nostocales</taxon>
        <taxon>Nostocaceae</taxon>
        <taxon>Nostoc</taxon>
    </lineage>
</organism>
<evidence type="ECO:0000259" key="1">
    <source>
        <dbReference type="SMART" id="SM00460"/>
    </source>
</evidence>
<feature type="domain" description="Transglutaminase-like" evidence="1">
    <location>
        <begin position="410"/>
        <end position="483"/>
    </location>
</feature>
<dbReference type="Proteomes" id="UP000637383">
    <property type="component" value="Unassembled WGS sequence"/>
</dbReference>